<evidence type="ECO:0000256" key="1">
    <source>
        <dbReference type="ARBA" id="ARBA00004141"/>
    </source>
</evidence>
<dbReference type="GO" id="GO:0005886">
    <property type="term" value="C:plasma membrane"/>
    <property type="evidence" value="ECO:0007669"/>
    <property type="project" value="TreeGrafter"/>
</dbReference>
<feature type="transmembrane region" description="Helical" evidence="8">
    <location>
        <begin position="217"/>
        <end position="241"/>
    </location>
</feature>
<evidence type="ECO:0000256" key="3">
    <source>
        <dbReference type="ARBA" id="ARBA00022989"/>
    </source>
</evidence>
<dbReference type="InterPro" id="IPR000276">
    <property type="entry name" value="GPCR_Rhodpsn"/>
</dbReference>
<evidence type="ECO:0000256" key="8">
    <source>
        <dbReference type="SAM" id="Phobius"/>
    </source>
</evidence>
<dbReference type="PROSITE" id="PS50262">
    <property type="entry name" value="G_PROTEIN_RECEP_F1_2"/>
    <property type="match status" value="1"/>
</dbReference>
<keyword evidence="11" id="KW-1185">Reference proteome</keyword>
<keyword evidence="4" id="KW-0297">G-protein coupled receptor</keyword>
<keyword evidence="5 8" id="KW-0472">Membrane</keyword>
<accession>A0AA89BN94</accession>
<evidence type="ECO:0000256" key="2">
    <source>
        <dbReference type="ARBA" id="ARBA00022692"/>
    </source>
</evidence>
<gene>
    <name evidence="10" type="ORF">FSP39_009583</name>
</gene>
<dbReference type="CDD" id="cd00637">
    <property type="entry name" value="7tm_classA_rhodopsin-like"/>
    <property type="match status" value="1"/>
</dbReference>
<evidence type="ECO:0000256" key="7">
    <source>
        <dbReference type="ARBA" id="ARBA00023224"/>
    </source>
</evidence>
<comment type="caution">
    <text evidence="10">The sequence shown here is derived from an EMBL/GenBank/DDBJ whole genome shotgun (WGS) entry which is preliminary data.</text>
</comment>
<protein>
    <recommendedName>
        <fullName evidence="9">G-protein coupled receptors family 1 profile domain-containing protein</fullName>
    </recommendedName>
</protein>
<dbReference type="EMBL" id="VSWD01000011">
    <property type="protein sequence ID" value="KAK3087718.1"/>
    <property type="molecule type" value="Genomic_DNA"/>
</dbReference>
<dbReference type="AlphaFoldDB" id="A0AA89BN94"/>
<evidence type="ECO:0000313" key="11">
    <source>
        <dbReference type="Proteomes" id="UP001186944"/>
    </source>
</evidence>
<evidence type="ECO:0000256" key="5">
    <source>
        <dbReference type="ARBA" id="ARBA00023136"/>
    </source>
</evidence>
<comment type="subcellular location">
    <subcellularLocation>
        <location evidence="1">Membrane</location>
        <topology evidence="1">Multi-pass membrane protein</topology>
    </subcellularLocation>
</comment>
<reference evidence="10" key="1">
    <citation type="submission" date="2019-08" db="EMBL/GenBank/DDBJ databases">
        <title>The improved chromosome-level genome for the pearl oyster Pinctada fucata martensii using PacBio sequencing and Hi-C.</title>
        <authorList>
            <person name="Zheng Z."/>
        </authorList>
    </citation>
    <scope>NUCLEOTIDE SEQUENCE</scope>
    <source>
        <strain evidence="10">ZZ-2019</strain>
        <tissue evidence="10">Adductor muscle</tissue>
    </source>
</reference>
<feature type="transmembrane region" description="Helical" evidence="8">
    <location>
        <begin position="166"/>
        <end position="188"/>
    </location>
</feature>
<proteinExistence type="predicted"/>
<evidence type="ECO:0000256" key="6">
    <source>
        <dbReference type="ARBA" id="ARBA00023170"/>
    </source>
</evidence>
<keyword evidence="7" id="KW-0807">Transducer</keyword>
<feature type="transmembrane region" description="Helical" evidence="8">
    <location>
        <begin position="52"/>
        <end position="73"/>
    </location>
</feature>
<organism evidence="10 11">
    <name type="scientific">Pinctada imbricata</name>
    <name type="common">Atlantic pearl-oyster</name>
    <name type="synonym">Pinctada martensii</name>
    <dbReference type="NCBI Taxonomy" id="66713"/>
    <lineage>
        <taxon>Eukaryota</taxon>
        <taxon>Metazoa</taxon>
        <taxon>Spiralia</taxon>
        <taxon>Lophotrochozoa</taxon>
        <taxon>Mollusca</taxon>
        <taxon>Bivalvia</taxon>
        <taxon>Autobranchia</taxon>
        <taxon>Pteriomorphia</taxon>
        <taxon>Pterioida</taxon>
        <taxon>Pterioidea</taxon>
        <taxon>Pteriidae</taxon>
        <taxon>Pinctada</taxon>
    </lineage>
</organism>
<keyword evidence="3 8" id="KW-1133">Transmembrane helix</keyword>
<feature type="transmembrane region" description="Helical" evidence="8">
    <location>
        <begin position="272"/>
        <end position="294"/>
    </location>
</feature>
<dbReference type="Gene3D" id="1.20.1070.10">
    <property type="entry name" value="Rhodopsin 7-helix transmembrane proteins"/>
    <property type="match status" value="1"/>
</dbReference>
<dbReference type="PANTHER" id="PTHR45695">
    <property type="entry name" value="LEUCOKININ RECEPTOR-RELATED"/>
    <property type="match status" value="1"/>
</dbReference>
<dbReference type="InterPro" id="IPR017452">
    <property type="entry name" value="GPCR_Rhodpsn_7TM"/>
</dbReference>
<feature type="domain" description="G-protein coupled receptors family 1 profile" evidence="9">
    <location>
        <begin position="66"/>
        <end position="285"/>
    </location>
</feature>
<dbReference type="PANTHER" id="PTHR45695:SF9">
    <property type="entry name" value="LEUCOKININ RECEPTOR"/>
    <property type="match status" value="1"/>
</dbReference>
<evidence type="ECO:0000313" key="10">
    <source>
        <dbReference type="EMBL" id="KAK3087718.1"/>
    </source>
</evidence>
<dbReference type="Proteomes" id="UP001186944">
    <property type="component" value="Unassembled WGS sequence"/>
</dbReference>
<keyword evidence="6" id="KW-0675">Receptor</keyword>
<feature type="transmembrane region" description="Helical" evidence="8">
    <location>
        <begin position="85"/>
        <end position="106"/>
    </location>
</feature>
<keyword evidence="2 8" id="KW-0812">Transmembrane</keyword>
<name>A0AA89BN94_PINIB</name>
<dbReference type="Pfam" id="PF00001">
    <property type="entry name" value="7tm_1"/>
    <property type="match status" value="1"/>
</dbReference>
<evidence type="ECO:0000259" key="9">
    <source>
        <dbReference type="PROSITE" id="PS50262"/>
    </source>
</evidence>
<evidence type="ECO:0000256" key="4">
    <source>
        <dbReference type="ARBA" id="ARBA00023040"/>
    </source>
</evidence>
<dbReference type="SUPFAM" id="SSF81321">
    <property type="entry name" value="Family A G protein-coupled receptor-like"/>
    <property type="match status" value="1"/>
</dbReference>
<feature type="transmembrane region" description="Helical" evidence="8">
    <location>
        <begin position="126"/>
        <end position="146"/>
    </location>
</feature>
<dbReference type="GO" id="GO:0004930">
    <property type="term" value="F:G protein-coupled receptor activity"/>
    <property type="evidence" value="ECO:0007669"/>
    <property type="project" value="UniProtKB-KW"/>
</dbReference>
<sequence length="391" mass="45145">MATTADYTFTANITVNVTGNLTDSNVTGRRRFYFRNYKHEYDLISDRYKNGIITAGSLNASFAIAVNLILLVTILSNRALRRSMFYWNIISLCICGLFSGFIIVPFTTNKFHLEKWLHGGEFCQVFALLDYTQVALPGTIFICMQIDRFIKLRMRGRPTINLGCRIVQTILFVFPWLFILVVCVPLLVVGKSDYGRIFQRFQEEYCFHILKREYYKILLYMMLFGPISLLIVFSIVSFINLKLTESKWKRMSEAESKSRDLDSTRSTSKTTIIATVIFVLFWLPFVGTLLTIQICSTLRKRGCFPKEIVYLASYSCGAMASYMRQIPWFLLPDMRASATELAQNTSSGIMRKVNVVRKYISNEPLIVEWSSKQTEIMQEKTENLDSDTKRI</sequence>